<comment type="caution">
    <text evidence="2">The sequence shown here is derived from an EMBL/GenBank/DDBJ whole genome shotgun (WGS) entry which is preliminary data.</text>
</comment>
<dbReference type="EMBL" id="CAJNOL010004626">
    <property type="protein sequence ID" value="CAF1591806.1"/>
    <property type="molecule type" value="Genomic_DNA"/>
</dbReference>
<name>A0A816A0Q9_9BILA</name>
<gene>
    <name evidence="2" type="ORF">JXQ802_LOCUS47320</name>
</gene>
<dbReference type="AlphaFoldDB" id="A0A816A0Q9"/>
<dbReference type="Gene3D" id="1.25.40.20">
    <property type="entry name" value="Ankyrin repeat-containing domain"/>
    <property type="match status" value="1"/>
</dbReference>
<dbReference type="InterPro" id="IPR036770">
    <property type="entry name" value="Ankyrin_rpt-contain_sf"/>
</dbReference>
<organism evidence="2 3">
    <name type="scientific">Rotaria sordida</name>
    <dbReference type="NCBI Taxonomy" id="392033"/>
    <lineage>
        <taxon>Eukaryota</taxon>
        <taxon>Metazoa</taxon>
        <taxon>Spiralia</taxon>
        <taxon>Gnathifera</taxon>
        <taxon>Rotifera</taxon>
        <taxon>Eurotatoria</taxon>
        <taxon>Bdelloidea</taxon>
        <taxon>Philodinida</taxon>
        <taxon>Philodinidae</taxon>
        <taxon>Rotaria</taxon>
    </lineage>
</organism>
<protein>
    <submittedName>
        <fullName evidence="2">Uncharacterized protein</fullName>
    </submittedName>
</protein>
<dbReference type="InterPro" id="IPR002110">
    <property type="entry name" value="Ankyrin_rpt"/>
</dbReference>
<keyword evidence="1" id="KW-0040">ANK repeat</keyword>
<evidence type="ECO:0000313" key="2">
    <source>
        <dbReference type="EMBL" id="CAF1591806.1"/>
    </source>
</evidence>
<dbReference type="SUPFAM" id="SSF48403">
    <property type="entry name" value="Ankyrin repeat"/>
    <property type="match status" value="1"/>
</dbReference>
<proteinExistence type="predicted"/>
<accession>A0A816A0Q9</accession>
<dbReference type="Proteomes" id="UP000663870">
    <property type="component" value="Unassembled WGS sequence"/>
</dbReference>
<dbReference type="PROSITE" id="PS50088">
    <property type="entry name" value="ANK_REPEAT"/>
    <property type="match status" value="1"/>
</dbReference>
<reference evidence="2" key="1">
    <citation type="submission" date="2021-02" db="EMBL/GenBank/DDBJ databases">
        <authorList>
            <person name="Nowell W R."/>
        </authorList>
    </citation>
    <scope>NUCLEOTIDE SEQUENCE</scope>
</reference>
<keyword evidence="3" id="KW-1185">Reference proteome</keyword>
<evidence type="ECO:0000313" key="3">
    <source>
        <dbReference type="Proteomes" id="UP000663870"/>
    </source>
</evidence>
<evidence type="ECO:0000256" key="1">
    <source>
        <dbReference type="PROSITE-ProRule" id="PRU00023"/>
    </source>
</evidence>
<dbReference type="PROSITE" id="PS50297">
    <property type="entry name" value="ANK_REP_REGION"/>
    <property type="match status" value="1"/>
</dbReference>
<feature type="repeat" description="ANK" evidence="1">
    <location>
        <begin position="86"/>
        <end position="118"/>
    </location>
</feature>
<sequence>MSEIGTLNDRVQSLLLMTSDDEQAIIATLDHLVKDFGVDEVQRWCILQSRHKSLLIHEFVRLGLLKTIEHAANELGFDINVKRESDGNTPLHLAYWYGKPNIGELLKKLQANMTITQN</sequence>